<reference evidence="8" key="1">
    <citation type="submission" date="2020-10" db="EMBL/GenBank/DDBJ databases">
        <authorList>
            <person name="Gilroy R."/>
        </authorList>
    </citation>
    <scope>NUCLEOTIDE SEQUENCE</scope>
    <source>
        <strain evidence="8">6276</strain>
    </source>
</reference>
<dbReference type="SUPFAM" id="SSF55874">
    <property type="entry name" value="ATPase domain of HSP90 chaperone/DNA topoisomerase II/histidine kinase"/>
    <property type="match status" value="1"/>
</dbReference>
<evidence type="ECO:0000313" key="9">
    <source>
        <dbReference type="Proteomes" id="UP000823928"/>
    </source>
</evidence>
<dbReference type="SMART" id="SM00387">
    <property type="entry name" value="HATPase_c"/>
    <property type="match status" value="1"/>
</dbReference>
<dbReference type="InterPro" id="IPR004358">
    <property type="entry name" value="Sig_transdc_His_kin-like_C"/>
</dbReference>
<evidence type="ECO:0000259" key="7">
    <source>
        <dbReference type="PROSITE" id="PS50109"/>
    </source>
</evidence>
<evidence type="ECO:0000256" key="1">
    <source>
        <dbReference type="ARBA" id="ARBA00000085"/>
    </source>
</evidence>
<dbReference type="InterPro" id="IPR003661">
    <property type="entry name" value="HisK_dim/P_dom"/>
</dbReference>
<accession>A0A9D1F289</accession>
<sequence length="383" mass="44530">MNISNEKFLAKFLKKLNTITSVKEVCREVSLELLKTTKGQACWFYLVDNEANCVLAKKIYYSTDIEKSVQAEVEQIYTLGEDLFLNNYDMSDTLEYFYKLSKENVIIVPVIWRSFLYGYIALIGKRKDFNLKNHLFVNIISECVNTRLENITLQEELKRHNKDKIEFLASISHEYKTPLNSIIGFSDMLKKTLSGADEYKYIDNISKSSRFLLGLIQDILDMARSEFGEMELNYELFRPKPIIEDIILSFNEIVKSKNLHFSYTVMDVELKADLRRFQQLIVNLISNAVKFNRLNGEIMIVSYINDKNEFIFEIKDTGDGIRKSDYDKIFNFFSQVNRSHLKRQQGSGVGLALCKKIIEAHKGQIGFKSKLNQGSTFWFSIPQ</sequence>
<dbReference type="PANTHER" id="PTHR43711:SF1">
    <property type="entry name" value="HISTIDINE KINASE 1"/>
    <property type="match status" value="1"/>
</dbReference>
<evidence type="ECO:0000256" key="3">
    <source>
        <dbReference type="ARBA" id="ARBA00022553"/>
    </source>
</evidence>
<dbReference type="InterPro" id="IPR036890">
    <property type="entry name" value="HATPase_C_sf"/>
</dbReference>
<dbReference type="CDD" id="cd00082">
    <property type="entry name" value="HisKA"/>
    <property type="match status" value="1"/>
</dbReference>
<name>A0A9D1F289_9BACT</name>
<evidence type="ECO:0000313" key="8">
    <source>
        <dbReference type="EMBL" id="HIS37859.1"/>
    </source>
</evidence>
<dbReference type="EC" id="2.7.13.3" evidence="2"/>
<dbReference type="SMART" id="SM00388">
    <property type="entry name" value="HisKA"/>
    <property type="match status" value="1"/>
</dbReference>
<evidence type="ECO:0000256" key="2">
    <source>
        <dbReference type="ARBA" id="ARBA00012438"/>
    </source>
</evidence>
<dbReference type="PRINTS" id="PR00344">
    <property type="entry name" value="BCTRLSENSOR"/>
</dbReference>
<evidence type="ECO:0000256" key="4">
    <source>
        <dbReference type="ARBA" id="ARBA00022679"/>
    </source>
</evidence>
<evidence type="ECO:0000256" key="6">
    <source>
        <dbReference type="ARBA" id="ARBA00023012"/>
    </source>
</evidence>
<gene>
    <name evidence="8" type="ORF">IAC10_14745</name>
</gene>
<dbReference type="InterPro" id="IPR036097">
    <property type="entry name" value="HisK_dim/P_sf"/>
</dbReference>
<keyword evidence="6" id="KW-0902">Two-component regulatory system</keyword>
<dbReference type="Proteomes" id="UP000823928">
    <property type="component" value="Unassembled WGS sequence"/>
</dbReference>
<organism evidence="8 9">
    <name type="scientific">Candidatus Scatousia excrementigallinarum</name>
    <dbReference type="NCBI Taxonomy" id="2840935"/>
    <lineage>
        <taxon>Bacteria</taxon>
        <taxon>Candidatus Scatousia</taxon>
    </lineage>
</organism>
<dbReference type="Gene3D" id="3.30.565.10">
    <property type="entry name" value="Histidine kinase-like ATPase, C-terminal domain"/>
    <property type="match status" value="1"/>
</dbReference>
<dbReference type="FunFam" id="3.30.565.10:FF:000006">
    <property type="entry name" value="Sensor histidine kinase WalK"/>
    <property type="match status" value="1"/>
</dbReference>
<feature type="domain" description="Histidine kinase" evidence="7">
    <location>
        <begin position="170"/>
        <end position="383"/>
    </location>
</feature>
<dbReference type="EMBL" id="DVIU01000301">
    <property type="protein sequence ID" value="HIS37859.1"/>
    <property type="molecule type" value="Genomic_DNA"/>
</dbReference>
<proteinExistence type="predicted"/>
<dbReference type="PANTHER" id="PTHR43711">
    <property type="entry name" value="TWO-COMPONENT HISTIDINE KINASE"/>
    <property type="match status" value="1"/>
</dbReference>
<reference evidence="8" key="2">
    <citation type="journal article" date="2021" name="PeerJ">
        <title>Extensive microbial diversity within the chicken gut microbiome revealed by metagenomics and culture.</title>
        <authorList>
            <person name="Gilroy R."/>
            <person name="Ravi A."/>
            <person name="Getino M."/>
            <person name="Pursley I."/>
            <person name="Horton D.L."/>
            <person name="Alikhan N.F."/>
            <person name="Baker D."/>
            <person name="Gharbi K."/>
            <person name="Hall N."/>
            <person name="Watson M."/>
            <person name="Adriaenssens E.M."/>
            <person name="Foster-Nyarko E."/>
            <person name="Jarju S."/>
            <person name="Secka A."/>
            <person name="Antonio M."/>
            <person name="Oren A."/>
            <person name="Chaudhuri R.R."/>
            <person name="La Ragione R."/>
            <person name="Hildebrand F."/>
            <person name="Pallen M.J."/>
        </authorList>
    </citation>
    <scope>NUCLEOTIDE SEQUENCE</scope>
    <source>
        <strain evidence="8">6276</strain>
    </source>
</reference>
<dbReference type="GO" id="GO:0000155">
    <property type="term" value="F:phosphorelay sensor kinase activity"/>
    <property type="evidence" value="ECO:0007669"/>
    <property type="project" value="InterPro"/>
</dbReference>
<keyword evidence="5 8" id="KW-0418">Kinase</keyword>
<keyword evidence="3" id="KW-0597">Phosphoprotein</keyword>
<dbReference type="PROSITE" id="PS50109">
    <property type="entry name" value="HIS_KIN"/>
    <property type="match status" value="1"/>
</dbReference>
<dbReference type="SUPFAM" id="SSF55781">
    <property type="entry name" value="GAF domain-like"/>
    <property type="match status" value="1"/>
</dbReference>
<comment type="catalytic activity">
    <reaction evidence="1">
        <text>ATP + protein L-histidine = ADP + protein N-phospho-L-histidine.</text>
        <dbReference type="EC" id="2.7.13.3"/>
    </reaction>
</comment>
<dbReference type="SUPFAM" id="SSF47384">
    <property type="entry name" value="Homodimeric domain of signal transducing histidine kinase"/>
    <property type="match status" value="1"/>
</dbReference>
<dbReference type="Gene3D" id="1.10.287.130">
    <property type="match status" value="1"/>
</dbReference>
<dbReference type="Pfam" id="PF02518">
    <property type="entry name" value="HATPase_c"/>
    <property type="match status" value="1"/>
</dbReference>
<dbReference type="InterPro" id="IPR050736">
    <property type="entry name" value="Sensor_HK_Regulatory"/>
</dbReference>
<dbReference type="InterPro" id="IPR005467">
    <property type="entry name" value="His_kinase_dom"/>
</dbReference>
<keyword evidence="4" id="KW-0808">Transferase</keyword>
<dbReference type="InterPro" id="IPR003594">
    <property type="entry name" value="HATPase_dom"/>
</dbReference>
<dbReference type="AlphaFoldDB" id="A0A9D1F289"/>
<comment type="caution">
    <text evidence="8">The sequence shown here is derived from an EMBL/GenBank/DDBJ whole genome shotgun (WGS) entry which is preliminary data.</text>
</comment>
<dbReference type="InterPro" id="IPR029016">
    <property type="entry name" value="GAF-like_dom_sf"/>
</dbReference>
<dbReference type="Gene3D" id="3.30.450.40">
    <property type="match status" value="1"/>
</dbReference>
<evidence type="ECO:0000256" key="5">
    <source>
        <dbReference type="ARBA" id="ARBA00022777"/>
    </source>
</evidence>
<dbReference type="Pfam" id="PF00512">
    <property type="entry name" value="HisKA"/>
    <property type="match status" value="1"/>
</dbReference>
<protein>
    <recommendedName>
        <fullName evidence="2">histidine kinase</fullName>
        <ecNumber evidence="2">2.7.13.3</ecNumber>
    </recommendedName>
</protein>